<keyword evidence="5" id="KW-1185">Reference proteome</keyword>
<sequence length="1132" mass="126940">MYVAYGWPKVLSTKSSDPIVYLKASSGLLLLVSSSHLELWSIGQHKICLAQCFRDHNAIDREGTNIQAIWSGDTKTILVITSGHILLCYKFSFTDKQVKSGGKESTGVFLGNLKLTSSRRAPFLSENISTSNFVGNNDIALLGLSTGALQFVTWSGEFGDAVALSGESNNLPSRPYAMKESNGDISYTHVWSPYKESLGRASLILTYLELSVQLHLLVALFQDGHVLLCTTSKNGIKKGSDILPDRWIDVTDAVCASLASEQNILAIGSKSGSVSLFDLADNASPLRTISLYDWGFTSLKFGRYSTEDTGAVSCIRWTPDNTAFAVGWQLRGLAVWSSSGCRLMCTIRQSGLNMAFSPIVKLGHDLARCEPLSGGVASLDWDENAYQLYAIESRNASRMLAFSFGKCCLNRGVSGVSHLRQIICGEDRVLLLETEDEDELKVQHLIVPQSYISQNWPLLHVSASKDGTHLAMAGRRGLILYDLRSKKWRVFGDVMQEQRISCNGLLWLGKIVVVCNYNNTSKLFELCFYPRYHLDESSLLCRKLLLDKPIVMDIWQDYILVTYAPFDVQVFQAKLSGKLNPTKKPTLQLVTARELSIMTAKKQPVAMRFLPHRVLQDGKLASEIDISSHEEHHRSYVESPLKQPSRCLILRINGELSLLDLDEGSERKLTGDVEHFWVTYKQSDGEANLIEEVSWLAYGHHGMQAWYPSTGADPYQLQDFLQLDPELEFDREVYPLGLLPYSGVVVGVSQRLSFSAGVDMPCFEPLPQAQTILHCLLRHLLQRGKMDDALQLAKLSAGRPHFSHCLEWLLFTVFDAVVSSQSYVKADWPSPIRWNPSLLLQQACDLIKNFSEYLDVVVSVARKTDGRHWNDLFAAAGKSTELFDECFKRRYYRTAACYILVIEKLEGTPVSQYNALRLLQAALEESMYELAGELVRFLLRSGREIEVSNGEPEKKTSGFLGSFWFKPSQTKDSLTNLQPQKSFAVKETSAHIATVKRILEAHACYLMSHKMLRELVAFVKGTQFDLTEFLQSSGGSAARLQDFASALHIIGEKLDMSVLQSRLDAEFLLAHMCTVGFKEWMVVLATLLRRIEVLLELFRGDPRLWNAYSQTLRMQSQFSEFEDLLCAIEDAL</sequence>
<dbReference type="Proteomes" id="UP000825935">
    <property type="component" value="Chromosome 7"/>
</dbReference>
<dbReference type="InterPro" id="IPR009771">
    <property type="entry name" value="RIC1_C"/>
</dbReference>
<evidence type="ECO:0000313" key="4">
    <source>
        <dbReference type="EMBL" id="KAH7433096.1"/>
    </source>
</evidence>
<dbReference type="Gene3D" id="2.130.10.10">
    <property type="entry name" value="YVTN repeat-like/Quinoprotein amine dehydrogenase"/>
    <property type="match status" value="1"/>
</dbReference>
<dbReference type="PANTHER" id="PTHR22746">
    <property type="entry name" value="RAB6A-GEF COMPLEX PARTNER PROTEIN 1"/>
    <property type="match status" value="1"/>
</dbReference>
<feature type="domain" description="RIC1 C-terminal alpha solenoid region" evidence="3">
    <location>
        <begin position="774"/>
        <end position="949"/>
    </location>
</feature>
<comment type="caution">
    <text evidence="4">The sequence shown here is derived from an EMBL/GenBank/DDBJ whole genome shotgun (WGS) entry which is preliminary data.</text>
</comment>
<dbReference type="GO" id="GO:0042147">
    <property type="term" value="P:retrograde transport, endosome to Golgi"/>
    <property type="evidence" value="ECO:0007669"/>
    <property type="project" value="TreeGrafter"/>
</dbReference>
<dbReference type="OMA" id="MVYDRAM"/>
<dbReference type="Pfam" id="PF25440">
    <property type="entry name" value="Beta-prop_RIC1_2nd"/>
    <property type="match status" value="1"/>
</dbReference>
<dbReference type="GO" id="GO:0006886">
    <property type="term" value="P:intracellular protein transport"/>
    <property type="evidence" value="ECO:0007669"/>
    <property type="project" value="InterPro"/>
</dbReference>
<dbReference type="EMBL" id="CM035412">
    <property type="protein sequence ID" value="KAH7433096.1"/>
    <property type="molecule type" value="Genomic_DNA"/>
</dbReference>
<dbReference type="Pfam" id="PF07064">
    <property type="entry name" value="RIC1"/>
    <property type="match status" value="1"/>
</dbReference>
<evidence type="ECO:0000256" key="2">
    <source>
        <dbReference type="ARBA" id="ARBA00023136"/>
    </source>
</evidence>
<dbReference type="InterPro" id="IPR015943">
    <property type="entry name" value="WD40/YVTN_repeat-like_dom_sf"/>
</dbReference>
<evidence type="ECO:0000313" key="5">
    <source>
        <dbReference type="Proteomes" id="UP000825935"/>
    </source>
</evidence>
<dbReference type="GO" id="GO:0005829">
    <property type="term" value="C:cytosol"/>
    <property type="evidence" value="ECO:0007669"/>
    <property type="project" value="TreeGrafter"/>
</dbReference>
<dbReference type="SUPFAM" id="SSF82171">
    <property type="entry name" value="DPP6 N-terminal domain-like"/>
    <property type="match status" value="1"/>
</dbReference>
<dbReference type="OrthoDB" id="1887842at2759"/>
<evidence type="ECO:0000256" key="1">
    <source>
        <dbReference type="ARBA" id="ARBA00004370"/>
    </source>
</evidence>
<proteinExistence type="predicted"/>
<organism evidence="4 5">
    <name type="scientific">Ceratopteris richardii</name>
    <name type="common">Triangle waterfern</name>
    <dbReference type="NCBI Taxonomy" id="49495"/>
    <lineage>
        <taxon>Eukaryota</taxon>
        <taxon>Viridiplantae</taxon>
        <taxon>Streptophyta</taxon>
        <taxon>Embryophyta</taxon>
        <taxon>Tracheophyta</taxon>
        <taxon>Polypodiopsida</taxon>
        <taxon>Polypodiidae</taxon>
        <taxon>Polypodiales</taxon>
        <taxon>Pteridineae</taxon>
        <taxon>Pteridaceae</taxon>
        <taxon>Parkerioideae</taxon>
        <taxon>Ceratopteris</taxon>
    </lineage>
</organism>
<dbReference type="AlphaFoldDB" id="A0A8T2UGV5"/>
<dbReference type="PANTHER" id="PTHR22746:SF10">
    <property type="entry name" value="GUANINE NUCLEOTIDE EXCHANGE FACTOR SUBUNIT RIC1"/>
    <property type="match status" value="1"/>
</dbReference>
<dbReference type="GO" id="GO:0000139">
    <property type="term" value="C:Golgi membrane"/>
    <property type="evidence" value="ECO:0007669"/>
    <property type="project" value="TreeGrafter"/>
</dbReference>
<protein>
    <recommendedName>
        <fullName evidence="3">RIC1 C-terminal alpha solenoid region domain-containing protein</fullName>
    </recommendedName>
</protein>
<evidence type="ECO:0000259" key="3">
    <source>
        <dbReference type="Pfam" id="PF07064"/>
    </source>
</evidence>
<keyword evidence="2" id="KW-0472">Membrane</keyword>
<comment type="subcellular location">
    <subcellularLocation>
        <location evidence="1">Membrane</location>
    </subcellularLocation>
</comment>
<dbReference type="GO" id="GO:0034066">
    <property type="term" value="C:Ric1-Rgp1 guanyl-nucleotide exchange factor complex"/>
    <property type="evidence" value="ECO:0007669"/>
    <property type="project" value="InterPro"/>
</dbReference>
<gene>
    <name evidence="4" type="ORF">KP509_07G054900</name>
</gene>
<name>A0A8T2UGV5_CERRI</name>
<reference evidence="4" key="1">
    <citation type="submission" date="2021-08" db="EMBL/GenBank/DDBJ databases">
        <title>WGS assembly of Ceratopteris richardii.</title>
        <authorList>
            <person name="Marchant D.B."/>
            <person name="Chen G."/>
            <person name="Jenkins J."/>
            <person name="Shu S."/>
            <person name="Leebens-Mack J."/>
            <person name="Grimwood J."/>
            <person name="Schmutz J."/>
            <person name="Soltis P."/>
            <person name="Soltis D."/>
            <person name="Chen Z.-H."/>
        </authorList>
    </citation>
    <scope>NUCLEOTIDE SEQUENCE</scope>
    <source>
        <strain evidence="4">Whitten #5841</strain>
        <tissue evidence="4">Leaf</tissue>
    </source>
</reference>
<dbReference type="InterPro" id="IPR040096">
    <property type="entry name" value="Ric1"/>
</dbReference>
<accession>A0A8T2UGV5</accession>